<evidence type="ECO:0000313" key="3">
    <source>
        <dbReference type="Proteomes" id="UP001430953"/>
    </source>
</evidence>
<keyword evidence="3" id="KW-1185">Reference proteome</keyword>
<dbReference type="EMBL" id="JADYXP020000018">
    <property type="protein sequence ID" value="KAL0105878.1"/>
    <property type="molecule type" value="Genomic_DNA"/>
</dbReference>
<accession>A0AAW2ESW1</accession>
<protein>
    <submittedName>
        <fullName evidence="2">Uncharacterized protein</fullName>
    </submittedName>
</protein>
<comment type="caution">
    <text evidence="2">The sequence shown here is derived from an EMBL/GenBank/DDBJ whole genome shotgun (WGS) entry which is preliminary data.</text>
</comment>
<name>A0AAW2ESW1_9HYME</name>
<dbReference type="Proteomes" id="UP001430953">
    <property type="component" value="Unassembled WGS sequence"/>
</dbReference>
<feature type="transmembrane region" description="Helical" evidence="1">
    <location>
        <begin position="26"/>
        <end position="46"/>
    </location>
</feature>
<dbReference type="AlphaFoldDB" id="A0AAW2ESW1"/>
<keyword evidence="1" id="KW-0472">Membrane</keyword>
<organism evidence="2 3">
    <name type="scientific">Cardiocondyla obscurior</name>
    <dbReference type="NCBI Taxonomy" id="286306"/>
    <lineage>
        <taxon>Eukaryota</taxon>
        <taxon>Metazoa</taxon>
        <taxon>Ecdysozoa</taxon>
        <taxon>Arthropoda</taxon>
        <taxon>Hexapoda</taxon>
        <taxon>Insecta</taxon>
        <taxon>Pterygota</taxon>
        <taxon>Neoptera</taxon>
        <taxon>Endopterygota</taxon>
        <taxon>Hymenoptera</taxon>
        <taxon>Apocrita</taxon>
        <taxon>Aculeata</taxon>
        <taxon>Formicoidea</taxon>
        <taxon>Formicidae</taxon>
        <taxon>Myrmicinae</taxon>
        <taxon>Cardiocondyla</taxon>
    </lineage>
</organism>
<evidence type="ECO:0000313" key="2">
    <source>
        <dbReference type="EMBL" id="KAL0105878.1"/>
    </source>
</evidence>
<reference evidence="2 3" key="1">
    <citation type="submission" date="2023-03" db="EMBL/GenBank/DDBJ databases">
        <title>High recombination rates correlate with genetic variation in Cardiocondyla obscurior ants.</title>
        <authorList>
            <person name="Errbii M."/>
        </authorList>
    </citation>
    <scope>NUCLEOTIDE SEQUENCE [LARGE SCALE GENOMIC DNA]</scope>
    <source>
        <strain evidence="2">Alpha-2009</strain>
        <tissue evidence="2">Whole body</tissue>
    </source>
</reference>
<sequence>MLYFFIGWCVCELIFYQNFTFSVPNANALIIGINCPFLSLVISNNFRRNFSILSSREILS</sequence>
<proteinExistence type="predicted"/>
<keyword evidence="1" id="KW-1133">Transmembrane helix</keyword>
<keyword evidence="1" id="KW-0812">Transmembrane</keyword>
<evidence type="ECO:0000256" key="1">
    <source>
        <dbReference type="SAM" id="Phobius"/>
    </source>
</evidence>
<gene>
    <name evidence="2" type="ORF">PUN28_015949</name>
</gene>